<feature type="region of interest" description="Disordered" evidence="1">
    <location>
        <begin position="552"/>
        <end position="578"/>
    </location>
</feature>
<evidence type="ECO:0000313" key="3">
    <source>
        <dbReference type="Proteomes" id="UP001055057"/>
    </source>
</evidence>
<feature type="region of interest" description="Disordered" evidence="1">
    <location>
        <begin position="1"/>
        <end position="22"/>
    </location>
</feature>
<dbReference type="EMBL" id="BPRB01000130">
    <property type="protein sequence ID" value="GJE60396.1"/>
    <property type="molecule type" value="Genomic_DNA"/>
</dbReference>
<protein>
    <submittedName>
        <fullName evidence="2">Uncharacterized protein</fullName>
    </submittedName>
</protein>
<organism evidence="2 3">
    <name type="scientific">Methylobacterium trifolii</name>
    <dbReference type="NCBI Taxonomy" id="1003092"/>
    <lineage>
        <taxon>Bacteria</taxon>
        <taxon>Pseudomonadati</taxon>
        <taxon>Pseudomonadota</taxon>
        <taxon>Alphaproteobacteria</taxon>
        <taxon>Hyphomicrobiales</taxon>
        <taxon>Methylobacteriaceae</taxon>
        <taxon>Methylobacterium</taxon>
    </lineage>
</organism>
<dbReference type="Proteomes" id="UP001055057">
    <property type="component" value="Unassembled WGS sequence"/>
</dbReference>
<sequence>MGHDPRLRGVAGPDQGAGAGDEIGEGVGLLLTLAVEVPAPALLGAAPDVGDGVDEAAVDQGEQVGAEGRRHQRAVGAVAVEQQGRRAVEGLVAPVQQGDRHLRPVGRGGEQPAGDVGGRVVPARHGLALAQGAAAAAAIVVPGLGRGRHRRVDEADHRRLEFVPRLEAERVGLLGEGHGVLRPRIEVPHDDARPGLRDLEADQVPRQEVLVADHHAGPVRHQVRPARASGRVEGGGDDLEVLGPVGVRQDEERLAPVLDGIDQQRLPRLDHARGGAVRVPVDEVDLGGLVVARRDREEGARLRLPDMHEAAGIALGVDRLVGGLRRAEAVAHDAGRPVVGVHRHVPEGRAVARPDRLPRGRLDPVVEVEALREVAHAQGVEFRSLGVGAPGQPGMVVRMDGGGDLEERQPRALPVAVHEDGLLGRPRRVVARHGRAARAAADQGMLPAVAVAGVVGEGPVGFGDAAVVLADAPAHLGDEGVAQRAGRGEGRLGMGVLGPEVGADVLGQDGRRLEHVLPVGGLQPGVVVGEGAAMHREGVRPPLGDRRVGCRDQSSGFGRHRQGSTGAGTAGCDARADDRQGITGKGSFTWDDRHGTIGRSWAQLTRAEAWVSRRGSWPGTAEVLARHGDDGAG</sequence>
<evidence type="ECO:0000313" key="2">
    <source>
        <dbReference type="EMBL" id="GJE60396.1"/>
    </source>
</evidence>
<accession>A0ABQ4U0U2</accession>
<feature type="region of interest" description="Disordered" evidence="1">
    <location>
        <begin position="220"/>
        <end position="241"/>
    </location>
</feature>
<comment type="caution">
    <text evidence="2">The sequence shown here is derived from an EMBL/GenBank/DDBJ whole genome shotgun (WGS) entry which is preliminary data.</text>
</comment>
<name>A0ABQ4U0U2_9HYPH</name>
<proteinExistence type="predicted"/>
<gene>
    <name evidence="2" type="ORF">MPOCJGCO_2508</name>
</gene>
<reference evidence="2" key="2">
    <citation type="submission" date="2021-08" db="EMBL/GenBank/DDBJ databases">
        <authorList>
            <person name="Tani A."/>
            <person name="Ola A."/>
            <person name="Ogura Y."/>
            <person name="Katsura K."/>
            <person name="Hayashi T."/>
        </authorList>
    </citation>
    <scope>NUCLEOTIDE SEQUENCE</scope>
    <source>
        <strain evidence="2">DSM 23632</strain>
    </source>
</reference>
<reference evidence="2" key="1">
    <citation type="journal article" date="2021" name="Front. Microbiol.">
        <title>Comprehensive Comparative Genomics and Phenotyping of Methylobacterium Species.</title>
        <authorList>
            <person name="Alessa O."/>
            <person name="Ogura Y."/>
            <person name="Fujitani Y."/>
            <person name="Takami H."/>
            <person name="Hayashi T."/>
            <person name="Sahin N."/>
            <person name="Tani A."/>
        </authorList>
    </citation>
    <scope>NUCLEOTIDE SEQUENCE</scope>
    <source>
        <strain evidence="2">DSM 23632</strain>
    </source>
</reference>
<evidence type="ECO:0000256" key="1">
    <source>
        <dbReference type="SAM" id="MobiDB-lite"/>
    </source>
</evidence>
<keyword evidence="3" id="KW-1185">Reference proteome</keyword>